<keyword evidence="1" id="KW-0812">Transmembrane</keyword>
<keyword evidence="1" id="KW-0472">Membrane</keyword>
<keyword evidence="3" id="KW-1185">Reference proteome</keyword>
<gene>
    <name evidence="2" type="ORF">D0Y65_024829</name>
</gene>
<dbReference type="EMBL" id="QZWG01000009">
    <property type="protein sequence ID" value="RZB93127.1"/>
    <property type="molecule type" value="Genomic_DNA"/>
</dbReference>
<protein>
    <submittedName>
        <fullName evidence="2">Uncharacterized protein</fullName>
    </submittedName>
</protein>
<name>A0A445J420_GLYSO</name>
<evidence type="ECO:0000256" key="1">
    <source>
        <dbReference type="SAM" id="Phobius"/>
    </source>
</evidence>
<feature type="transmembrane region" description="Helical" evidence="1">
    <location>
        <begin position="20"/>
        <end position="51"/>
    </location>
</feature>
<reference evidence="2 3" key="1">
    <citation type="submission" date="2018-09" db="EMBL/GenBank/DDBJ databases">
        <title>A high-quality reference genome of wild soybean provides a powerful tool to mine soybean genomes.</title>
        <authorList>
            <person name="Xie M."/>
            <person name="Chung C.Y.L."/>
            <person name="Li M.-W."/>
            <person name="Wong F.-L."/>
            <person name="Chan T.-F."/>
            <person name="Lam H.-M."/>
        </authorList>
    </citation>
    <scope>NUCLEOTIDE SEQUENCE [LARGE SCALE GENOMIC DNA]</scope>
    <source>
        <strain evidence="3">cv. W05</strain>
        <tissue evidence="2">Hypocotyl of etiolated seedlings</tissue>
    </source>
</reference>
<evidence type="ECO:0000313" key="2">
    <source>
        <dbReference type="EMBL" id="RZB93127.1"/>
    </source>
</evidence>
<dbReference type="Proteomes" id="UP000289340">
    <property type="component" value="Chromosome 9"/>
</dbReference>
<proteinExistence type="predicted"/>
<evidence type="ECO:0000313" key="3">
    <source>
        <dbReference type="Proteomes" id="UP000289340"/>
    </source>
</evidence>
<accession>A0A445J420</accession>
<comment type="caution">
    <text evidence="2">The sequence shown here is derived from an EMBL/GenBank/DDBJ whole genome shotgun (WGS) entry which is preliminary data.</text>
</comment>
<sequence length="54" mass="5823">MVSVYRIPLSSNRVLVQNASVYFCVFTINITAEITLIICFNSCGPAIAVVLNSG</sequence>
<keyword evidence="1" id="KW-1133">Transmembrane helix</keyword>
<dbReference type="AlphaFoldDB" id="A0A445J420"/>
<organism evidence="2 3">
    <name type="scientific">Glycine soja</name>
    <name type="common">Wild soybean</name>
    <dbReference type="NCBI Taxonomy" id="3848"/>
    <lineage>
        <taxon>Eukaryota</taxon>
        <taxon>Viridiplantae</taxon>
        <taxon>Streptophyta</taxon>
        <taxon>Embryophyta</taxon>
        <taxon>Tracheophyta</taxon>
        <taxon>Spermatophyta</taxon>
        <taxon>Magnoliopsida</taxon>
        <taxon>eudicotyledons</taxon>
        <taxon>Gunneridae</taxon>
        <taxon>Pentapetalae</taxon>
        <taxon>rosids</taxon>
        <taxon>fabids</taxon>
        <taxon>Fabales</taxon>
        <taxon>Fabaceae</taxon>
        <taxon>Papilionoideae</taxon>
        <taxon>50 kb inversion clade</taxon>
        <taxon>NPAAA clade</taxon>
        <taxon>indigoferoid/millettioid clade</taxon>
        <taxon>Phaseoleae</taxon>
        <taxon>Glycine</taxon>
        <taxon>Glycine subgen. Soja</taxon>
    </lineage>
</organism>